<dbReference type="SMART" id="SM00505">
    <property type="entry name" value="Knot1"/>
    <property type="match status" value="1"/>
</dbReference>
<organism evidence="3">
    <name type="scientific">Nicotiana megalosiphon</name>
    <dbReference type="NCBI Taxonomy" id="118703"/>
    <lineage>
        <taxon>Eukaryota</taxon>
        <taxon>Viridiplantae</taxon>
        <taxon>Streptophyta</taxon>
        <taxon>Embryophyta</taxon>
        <taxon>Tracheophyta</taxon>
        <taxon>Spermatophyta</taxon>
        <taxon>Magnoliopsida</taxon>
        <taxon>eudicotyledons</taxon>
        <taxon>Gunneridae</taxon>
        <taxon>Pentapetalae</taxon>
        <taxon>asterids</taxon>
        <taxon>lamiids</taxon>
        <taxon>Solanales</taxon>
        <taxon>Solanaceae</taxon>
        <taxon>Nicotianoideae</taxon>
        <taxon>Nicotianeae</taxon>
        <taxon>Nicotiana</taxon>
    </lineage>
</organism>
<evidence type="ECO:0000256" key="1">
    <source>
        <dbReference type="SAM" id="SignalP"/>
    </source>
</evidence>
<dbReference type="GO" id="GO:0006952">
    <property type="term" value="P:defense response"/>
    <property type="evidence" value="ECO:0007669"/>
    <property type="project" value="InterPro"/>
</dbReference>
<feature type="signal peptide" evidence="1">
    <location>
        <begin position="1"/>
        <end position="27"/>
    </location>
</feature>
<dbReference type="EMBL" id="FJ948813">
    <property type="protein sequence ID" value="ACR46857.2"/>
    <property type="molecule type" value="mRNA"/>
</dbReference>
<dbReference type="Pfam" id="PF00304">
    <property type="entry name" value="Gamma-thionin"/>
    <property type="match status" value="1"/>
</dbReference>
<dbReference type="InterPro" id="IPR036574">
    <property type="entry name" value="Scorpion_toxin-like_sf"/>
</dbReference>
<dbReference type="SMR" id="C5IJZ0"/>
<evidence type="ECO:0000259" key="2">
    <source>
        <dbReference type="SMART" id="SM00505"/>
    </source>
</evidence>
<reference evidence="3" key="1">
    <citation type="submission" date="2009-11" db="EMBL/GenBank/DDBJ databases">
        <title>Nucleic and amino acid sequences for the control of pathogen agents.</title>
        <authorList>
            <person name="Borras O."/>
            <person name="Portieles R."/>
            <person name="Ayra C."/>
            <person name="Gonzalez E."/>
            <person name="Enriquez G."/>
            <person name="Pujol M."/>
            <person name="Borroto C."/>
        </authorList>
    </citation>
    <scope>NUCLEOTIDE SEQUENCE</scope>
</reference>
<evidence type="ECO:0000313" key="3">
    <source>
        <dbReference type="EMBL" id="ACR46857.2"/>
    </source>
</evidence>
<dbReference type="Gene3D" id="3.30.30.10">
    <property type="entry name" value="Knottin, scorpion toxin-like"/>
    <property type="match status" value="1"/>
</dbReference>
<dbReference type="InterPro" id="IPR003614">
    <property type="entry name" value="Knottins"/>
</dbReference>
<feature type="domain" description="Knottins-like" evidence="2">
    <location>
        <begin position="29"/>
        <end position="72"/>
    </location>
</feature>
<dbReference type="AlphaFoldDB" id="C5IJZ0"/>
<name>C5IJZ0_9SOLA</name>
<proteinExistence type="evidence at transcript level"/>
<accession>C5IJZ0</accession>
<feature type="chain" id="PRO_5002953198" evidence="1">
    <location>
        <begin position="28"/>
        <end position="72"/>
    </location>
</feature>
<protein>
    <submittedName>
        <fullName evidence="3">Putative defensin</fullName>
    </submittedName>
</protein>
<reference evidence="3" key="2">
    <citation type="journal article" date="2010" name="Plant Biotechnol. J.">
        <title>NmDef02, a novel antimicrobial gene isolated from Nicotiana megalosiphon confers high-level pathogen resistance under greenhouse and field conditions.</title>
        <authorList>
            <person name="Portieles R."/>
            <person name="Ayra C."/>
            <person name="Gonzalez E."/>
            <person name="Gallo A."/>
            <person name="Rodriguez R."/>
            <person name="Chaxon O."/>
            <person name="Lapez Y."/>
            <person name="Rodriguez M."/>
            <person name="Castillo J."/>
            <person name="Pujol M."/>
            <person name="Enriquez G."/>
            <person name="Borroto C."/>
            <person name="Trujillo L."/>
            <person name="Thomma B.H.J."/>
            <person name="Borras-Hidalgo O."/>
        </authorList>
    </citation>
    <scope>NUCLEOTIDE SEQUENCE</scope>
</reference>
<dbReference type="SUPFAM" id="SSF57095">
    <property type="entry name" value="Scorpion toxin-like"/>
    <property type="match status" value="1"/>
</dbReference>
<sequence length="72" mass="8150">MDRVALVSLCFVYLVLFVAQEIVVTEARECKAQGRHGTCFRDANCVQVCEKQAGWSHGDCRAQFKCKCIFEC</sequence>
<keyword evidence="1" id="KW-0732">Signal</keyword>